<keyword evidence="1" id="KW-1133">Transmembrane helix</keyword>
<gene>
    <name evidence="2" type="ORF">H7C19_17225</name>
</gene>
<protein>
    <submittedName>
        <fullName evidence="2">Putative holin-like toxin</fullName>
    </submittedName>
</protein>
<comment type="caution">
    <text evidence="2">The sequence shown here is derived from an EMBL/GenBank/DDBJ whole genome shotgun (WGS) entry which is preliminary data.</text>
</comment>
<feature type="transmembrane region" description="Helical" evidence="1">
    <location>
        <begin position="20"/>
        <end position="45"/>
    </location>
</feature>
<sequence length="49" mass="5256">MRAVGDPSGREARRVSIRDALTLMIGFGTFIIALLALVVSIVNALSKKK</sequence>
<dbReference type="AlphaFoldDB" id="A0A7X0RRP4"/>
<dbReference type="Pfam" id="PF16935">
    <property type="entry name" value="Hol_Tox"/>
    <property type="match status" value="1"/>
</dbReference>
<keyword evidence="1" id="KW-0812">Transmembrane</keyword>
<accession>A0A7X0RRP4</accession>
<organism evidence="2 3">
    <name type="scientific">Cohnella nanjingensis</name>
    <dbReference type="NCBI Taxonomy" id="1387779"/>
    <lineage>
        <taxon>Bacteria</taxon>
        <taxon>Bacillati</taxon>
        <taxon>Bacillota</taxon>
        <taxon>Bacilli</taxon>
        <taxon>Bacillales</taxon>
        <taxon>Paenibacillaceae</taxon>
        <taxon>Cohnella</taxon>
    </lineage>
</organism>
<evidence type="ECO:0000313" key="3">
    <source>
        <dbReference type="Proteomes" id="UP000547209"/>
    </source>
</evidence>
<keyword evidence="1" id="KW-0472">Membrane</keyword>
<evidence type="ECO:0000256" key="1">
    <source>
        <dbReference type="SAM" id="Phobius"/>
    </source>
</evidence>
<proteinExistence type="predicted"/>
<dbReference type="Proteomes" id="UP000547209">
    <property type="component" value="Unassembled WGS sequence"/>
</dbReference>
<evidence type="ECO:0000313" key="2">
    <source>
        <dbReference type="EMBL" id="MBB6672423.1"/>
    </source>
</evidence>
<reference evidence="2 3" key="1">
    <citation type="submission" date="2020-08" db="EMBL/GenBank/DDBJ databases">
        <title>Cohnella phylogeny.</title>
        <authorList>
            <person name="Dunlap C."/>
        </authorList>
    </citation>
    <scope>NUCLEOTIDE SEQUENCE [LARGE SCALE GENOMIC DNA]</scope>
    <source>
        <strain evidence="2 3">DSM 28246</strain>
    </source>
</reference>
<name>A0A7X0RRP4_9BACL</name>
<dbReference type="InterPro" id="IPR031616">
    <property type="entry name" value="BsrE-like"/>
</dbReference>
<dbReference type="EMBL" id="JACJVP010000027">
    <property type="protein sequence ID" value="MBB6672423.1"/>
    <property type="molecule type" value="Genomic_DNA"/>
</dbReference>
<keyword evidence="3" id="KW-1185">Reference proteome</keyword>